<name>A0A2P2IZH2_RHIMU</name>
<proteinExistence type="predicted"/>
<accession>A0A2P2IZH2</accession>
<organism evidence="1">
    <name type="scientific">Rhizophora mucronata</name>
    <name type="common">Asiatic mangrove</name>
    <dbReference type="NCBI Taxonomy" id="61149"/>
    <lineage>
        <taxon>Eukaryota</taxon>
        <taxon>Viridiplantae</taxon>
        <taxon>Streptophyta</taxon>
        <taxon>Embryophyta</taxon>
        <taxon>Tracheophyta</taxon>
        <taxon>Spermatophyta</taxon>
        <taxon>Magnoliopsida</taxon>
        <taxon>eudicotyledons</taxon>
        <taxon>Gunneridae</taxon>
        <taxon>Pentapetalae</taxon>
        <taxon>rosids</taxon>
        <taxon>fabids</taxon>
        <taxon>Malpighiales</taxon>
        <taxon>Rhizophoraceae</taxon>
        <taxon>Rhizophora</taxon>
    </lineage>
</organism>
<dbReference type="EMBL" id="GGEC01006100">
    <property type="protein sequence ID" value="MBW86583.1"/>
    <property type="molecule type" value="Transcribed_RNA"/>
</dbReference>
<evidence type="ECO:0000313" key="1">
    <source>
        <dbReference type="EMBL" id="MBW86582.1"/>
    </source>
</evidence>
<dbReference type="AlphaFoldDB" id="A0A2P2IZH2"/>
<protein>
    <submittedName>
        <fullName evidence="1">Uncharacterized protein</fullName>
    </submittedName>
</protein>
<sequence>MRTQNRHTHLLFLRQYRSNLFSQPLIAYQKPIYQSVTSATKLCILPFKLVTIVLIPASS</sequence>
<reference evidence="1" key="1">
    <citation type="submission" date="2018-02" db="EMBL/GenBank/DDBJ databases">
        <title>Rhizophora mucronata_Transcriptome.</title>
        <authorList>
            <person name="Meera S.P."/>
            <person name="Sreeshan A."/>
            <person name="Augustine A."/>
        </authorList>
    </citation>
    <scope>NUCLEOTIDE SEQUENCE</scope>
    <source>
        <tissue evidence="1">Leaf</tissue>
    </source>
</reference>
<dbReference type="EMBL" id="GGEC01006099">
    <property type="protein sequence ID" value="MBW86582.1"/>
    <property type="molecule type" value="Transcribed_RNA"/>
</dbReference>